<keyword evidence="3" id="KW-0597">Phosphoprotein</keyword>
<dbReference type="InterPro" id="IPR045851">
    <property type="entry name" value="AMP-bd_C_sf"/>
</dbReference>
<dbReference type="InterPro" id="IPR040097">
    <property type="entry name" value="FAAL/FAAC"/>
</dbReference>
<dbReference type="InterPro" id="IPR020806">
    <property type="entry name" value="PKS_PP-bd"/>
</dbReference>
<name>Q094I5_STIAD</name>
<keyword evidence="5" id="KW-0276">Fatty acid metabolism</keyword>
<dbReference type="Pfam" id="PF00501">
    <property type="entry name" value="AMP-binding"/>
    <property type="match status" value="1"/>
</dbReference>
<evidence type="ECO:0000256" key="2">
    <source>
        <dbReference type="ARBA" id="ARBA00022450"/>
    </source>
</evidence>
<dbReference type="PROSITE" id="PS00455">
    <property type="entry name" value="AMP_BINDING"/>
    <property type="match status" value="1"/>
</dbReference>
<keyword evidence="4" id="KW-0436">Ligase</keyword>
<organism evidence="8 9">
    <name type="scientific">Stigmatella aurantiaca (strain DW4/3-1)</name>
    <dbReference type="NCBI Taxonomy" id="378806"/>
    <lineage>
        <taxon>Bacteria</taxon>
        <taxon>Pseudomonadati</taxon>
        <taxon>Myxococcota</taxon>
        <taxon>Myxococcia</taxon>
        <taxon>Myxococcales</taxon>
        <taxon>Cystobacterineae</taxon>
        <taxon>Archangiaceae</taxon>
        <taxon>Stigmatella</taxon>
    </lineage>
</organism>
<dbReference type="InterPro" id="IPR000873">
    <property type="entry name" value="AMP-dep_synth/lig_dom"/>
</dbReference>
<protein>
    <submittedName>
        <fullName evidence="8">Beta-ketoacyl synthase</fullName>
    </submittedName>
</protein>
<comment type="similarity">
    <text evidence="1">Belongs to the ATP-dependent AMP-binding enzyme family.</text>
</comment>
<keyword evidence="6" id="KW-0443">Lipid metabolism</keyword>
<dbReference type="Gene3D" id="3.40.50.12780">
    <property type="entry name" value="N-terminal domain of ligase-like"/>
    <property type="match status" value="1"/>
</dbReference>
<dbReference type="InterPro" id="IPR036736">
    <property type="entry name" value="ACP-like_sf"/>
</dbReference>
<dbReference type="AlphaFoldDB" id="Q094I5"/>
<dbReference type="Pfam" id="PF23024">
    <property type="entry name" value="AMP-dom_DIP2-like"/>
    <property type="match status" value="1"/>
</dbReference>
<dbReference type="GO" id="GO:0006633">
    <property type="term" value="P:fatty acid biosynthetic process"/>
    <property type="evidence" value="ECO:0007669"/>
    <property type="project" value="TreeGrafter"/>
</dbReference>
<dbReference type="SUPFAM" id="SSF56801">
    <property type="entry name" value="Acetyl-CoA synthetase-like"/>
    <property type="match status" value="1"/>
</dbReference>
<dbReference type="GO" id="GO:0071766">
    <property type="term" value="P:Actinobacterium-type cell wall biogenesis"/>
    <property type="evidence" value="ECO:0007669"/>
    <property type="project" value="UniProtKB-ARBA"/>
</dbReference>
<gene>
    <name evidence="8" type="ORF">STIAU_0527</name>
</gene>
<dbReference type="SMART" id="SM00823">
    <property type="entry name" value="PKS_PP"/>
    <property type="match status" value="1"/>
</dbReference>
<evidence type="ECO:0000256" key="1">
    <source>
        <dbReference type="ARBA" id="ARBA00006432"/>
    </source>
</evidence>
<evidence type="ECO:0000259" key="7">
    <source>
        <dbReference type="PROSITE" id="PS50075"/>
    </source>
</evidence>
<dbReference type="Pfam" id="PF00550">
    <property type="entry name" value="PP-binding"/>
    <property type="match status" value="1"/>
</dbReference>
<dbReference type="Gene3D" id="3.30.300.30">
    <property type="match status" value="1"/>
</dbReference>
<dbReference type="InterPro" id="IPR042099">
    <property type="entry name" value="ANL_N_sf"/>
</dbReference>
<dbReference type="GO" id="GO:0070566">
    <property type="term" value="F:adenylyltransferase activity"/>
    <property type="evidence" value="ECO:0007669"/>
    <property type="project" value="TreeGrafter"/>
</dbReference>
<comment type="caution">
    <text evidence="8">The sequence shown here is derived from an EMBL/GenBank/DDBJ whole genome shotgun (WGS) entry which is preliminary data.</text>
</comment>
<dbReference type="PANTHER" id="PTHR22754:SF32">
    <property type="entry name" value="DISCO-INTERACTING PROTEIN 2"/>
    <property type="match status" value="1"/>
</dbReference>
<dbReference type="InterPro" id="IPR020845">
    <property type="entry name" value="AMP-binding_CS"/>
</dbReference>
<dbReference type="GO" id="GO:0031177">
    <property type="term" value="F:phosphopantetheine binding"/>
    <property type="evidence" value="ECO:0007669"/>
    <property type="project" value="InterPro"/>
</dbReference>
<dbReference type="SUPFAM" id="SSF47336">
    <property type="entry name" value="ACP-like"/>
    <property type="match status" value="1"/>
</dbReference>
<evidence type="ECO:0000313" key="8">
    <source>
        <dbReference type="EMBL" id="EAU67157.1"/>
    </source>
</evidence>
<evidence type="ECO:0000256" key="3">
    <source>
        <dbReference type="ARBA" id="ARBA00022553"/>
    </source>
</evidence>
<dbReference type="PANTHER" id="PTHR22754">
    <property type="entry name" value="DISCO-INTERACTING PROTEIN 2 DIP2 -RELATED"/>
    <property type="match status" value="1"/>
</dbReference>
<proteinExistence type="inferred from homology"/>
<dbReference type="Proteomes" id="UP000032702">
    <property type="component" value="Unassembled WGS sequence"/>
</dbReference>
<dbReference type="PROSITE" id="PS50075">
    <property type="entry name" value="CARRIER"/>
    <property type="match status" value="1"/>
</dbReference>
<accession>Q094I5</accession>
<evidence type="ECO:0000256" key="5">
    <source>
        <dbReference type="ARBA" id="ARBA00022832"/>
    </source>
</evidence>
<sequence length="703" mass="77451">MSSSSPSVCRQSSPVSRECVAMSAQSIEAAEFPTLIALLRERAARHPDRTAFIFMDDGENESQTLTFGQLEQRVRAVAARLQALGAANQRALLLYPPGLEFIVAFLGCVYARVVAVPAYPPRTNQNLRRLKTVIEDAGAAWVLTTTPLLSNLEVQFERVPELGKMQWLSTDNIPVEARDTWKEPDVNGETLAFLQYTSGSTGTPKGVMVSHGNVLHNERMIQQTFGHSERTVFAGWLPLFHDMGLIGNVLQPLYLGIKSVLMPPAAFIQKPARWLHAISRYRATTSGGPNFAYDLCARKVSPEQRMGLDLSSWEVAFNGAEPIRASTVLRFMETFKDYGLKSSALYPCYGMAETTLVVSGGVPKKRPFICNVQAAALEQGRIVEVDGGSTGPGGDGTHALVYSGRSGLEKVRIVEPTNRTVCAEDQVGEIWVSSASVAQGYWNRPAQTEETFRAYLQDTGEGPFLRTGDLGFFRGEDLVITGRLKDIIIIRGRNHYPQDIEQTVEECHPALKASGGAAFSVTVEDEERLVIVQEVERSYLRNLDVDDVVGSIRQAVSESHELHVHAVVLIKTSSIPKTSSGKIQRHACRKGFLDKSLNTVGEWVESLQEDTLANPAWAAAPAGRTEEDIQNWLLGRMAQYLGIKAEEIDIKDPFERYGLDSAVAVSLTGELAGWLGREFEPTLFWEHPSAEILAKHLVNELKP</sequence>
<evidence type="ECO:0000313" key="9">
    <source>
        <dbReference type="Proteomes" id="UP000032702"/>
    </source>
</evidence>
<dbReference type="GO" id="GO:0016874">
    <property type="term" value="F:ligase activity"/>
    <property type="evidence" value="ECO:0007669"/>
    <property type="project" value="UniProtKB-KW"/>
</dbReference>
<dbReference type="EMBL" id="AAMD01000039">
    <property type="protein sequence ID" value="EAU67157.1"/>
    <property type="molecule type" value="Genomic_DNA"/>
</dbReference>
<dbReference type="CDD" id="cd05931">
    <property type="entry name" value="FAAL"/>
    <property type="match status" value="1"/>
</dbReference>
<evidence type="ECO:0000256" key="6">
    <source>
        <dbReference type="ARBA" id="ARBA00023098"/>
    </source>
</evidence>
<keyword evidence="2" id="KW-0596">Phosphopantetheine</keyword>
<dbReference type="InterPro" id="IPR025110">
    <property type="entry name" value="AMP-bd_C"/>
</dbReference>
<dbReference type="Gene3D" id="1.10.1200.10">
    <property type="entry name" value="ACP-like"/>
    <property type="match status" value="1"/>
</dbReference>
<reference evidence="8 9" key="1">
    <citation type="submission" date="2006-04" db="EMBL/GenBank/DDBJ databases">
        <authorList>
            <person name="Nierman W.C."/>
        </authorList>
    </citation>
    <scope>NUCLEOTIDE SEQUENCE [LARGE SCALE GENOMIC DNA]</scope>
    <source>
        <strain evidence="8 9">DW4/3-1</strain>
    </source>
</reference>
<dbReference type="PATRIC" id="fig|378806.16.peg.6375"/>
<dbReference type="FunFam" id="3.40.50.12780:FF:000013">
    <property type="entry name" value="Long-chain-fatty-acid--AMP ligase FadD32"/>
    <property type="match status" value="1"/>
</dbReference>
<dbReference type="GO" id="GO:0005886">
    <property type="term" value="C:plasma membrane"/>
    <property type="evidence" value="ECO:0007669"/>
    <property type="project" value="TreeGrafter"/>
</dbReference>
<evidence type="ECO:0000256" key="4">
    <source>
        <dbReference type="ARBA" id="ARBA00022598"/>
    </source>
</evidence>
<dbReference type="InterPro" id="IPR009081">
    <property type="entry name" value="PP-bd_ACP"/>
</dbReference>
<feature type="domain" description="Carrier" evidence="7">
    <location>
        <begin position="624"/>
        <end position="701"/>
    </location>
</feature>